<evidence type="ECO:0000256" key="4">
    <source>
        <dbReference type="SAM" id="MobiDB-lite"/>
    </source>
</evidence>
<dbReference type="PANTHER" id="PTHR44156">
    <property type="entry name" value="SUPERNUMERARY LIMBS, ISOFORM B-RELATED"/>
    <property type="match status" value="1"/>
</dbReference>
<evidence type="ECO:0000259" key="5">
    <source>
        <dbReference type="PROSITE" id="PS50011"/>
    </source>
</evidence>
<keyword evidence="6" id="KW-0808">Transferase</keyword>
<dbReference type="Gene3D" id="1.10.510.10">
    <property type="entry name" value="Transferase(Phosphotransferase) domain 1"/>
    <property type="match status" value="1"/>
</dbReference>
<feature type="repeat" description="WD" evidence="3">
    <location>
        <begin position="484"/>
        <end position="527"/>
    </location>
</feature>
<dbReference type="PROSITE" id="PS50011">
    <property type="entry name" value="PROTEIN_KINASE_DOM"/>
    <property type="match status" value="1"/>
</dbReference>
<feature type="repeat" description="WD" evidence="3">
    <location>
        <begin position="574"/>
        <end position="609"/>
    </location>
</feature>
<feature type="repeat" description="WD" evidence="3">
    <location>
        <begin position="439"/>
        <end position="482"/>
    </location>
</feature>
<dbReference type="CDD" id="cd14014">
    <property type="entry name" value="STKc_PknB_like"/>
    <property type="match status" value="1"/>
</dbReference>
<feature type="repeat" description="WD" evidence="3">
    <location>
        <begin position="619"/>
        <end position="662"/>
    </location>
</feature>
<evidence type="ECO:0000256" key="2">
    <source>
        <dbReference type="ARBA" id="ARBA00022737"/>
    </source>
</evidence>
<evidence type="ECO:0000313" key="6">
    <source>
        <dbReference type="EMBL" id="MFC4587027.1"/>
    </source>
</evidence>
<comment type="caution">
    <text evidence="6">The sequence shown here is derived from an EMBL/GenBank/DDBJ whole genome shotgun (WGS) entry which is preliminary data.</text>
</comment>
<keyword evidence="1 3" id="KW-0853">WD repeat</keyword>
<dbReference type="RefSeq" id="WP_262846761.1">
    <property type="nucleotide sequence ID" value="NZ_JANZYP010000051.1"/>
</dbReference>
<proteinExistence type="predicted"/>
<dbReference type="Gene3D" id="3.30.200.20">
    <property type="entry name" value="Phosphorylase Kinase, domain 1"/>
    <property type="match status" value="1"/>
</dbReference>
<dbReference type="PRINTS" id="PR00320">
    <property type="entry name" value="GPROTEINBRPT"/>
</dbReference>
<dbReference type="SUPFAM" id="SSF56112">
    <property type="entry name" value="Protein kinase-like (PK-like)"/>
    <property type="match status" value="1"/>
</dbReference>
<dbReference type="InterPro" id="IPR011009">
    <property type="entry name" value="Kinase-like_dom_sf"/>
</dbReference>
<reference evidence="7" key="1">
    <citation type="journal article" date="2019" name="Int. J. Syst. Evol. Microbiol.">
        <title>The Global Catalogue of Microorganisms (GCM) 10K type strain sequencing project: providing services to taxonomists for standard genome sequencing and annotation.</title>
        <authorList>
            <consortium name="The Broad Institute Genomics Platform"/>
            <consortium name="The Broad Institute Genome Sequencing Center for Infectious Disease"/>
            <person name="Wu L."/>
            <person name="Ma J."/>
        </authorList>
    </citation>
    <scope>NUCLEOTIDE SEQUENCE [LARGE SCALE GENOMIC DNA]</scope>
    <source>
        <strain evidence="7">CCUG 49560</strain>
    </source>
</reference>
<keyword evidence="2" id="KW-0677">Repeat</keyword>
<feature type="repeat" description="WD" evidence="3">
    <location>
        <begin position="529"/>
        <end position="572"/>
    </location>
</feature>
<accession>A0ABV9EBU4</accession>
<sequence>MSGPPPPGPDEFREIGAYRLIRPLGRGGQGVVYLGRAPSGEDVAVKVLHAWMADDADARRRFLREVDVARQVAPFCTARVLDMGIHDDRPYIVSEYVPGESLERLVMTSGPRTGGGLERLAVSTMTALAAIHRAGIVHRDFKPANVILGPEGPVVIDFGISRAIDHTVTRTGSVGTPPYMAPEQFTHEPPGPSADVFSWACTMVYAATGHRAFPGDTIPVVVNAILHREPDLSGVPANLRPLLAACLAKDPARRPATADLFRALTGESLAPSAGRATLTAPLPSPAPAPARPVPAAAPPPYDPPPRNTPSHNAPQQDAPTRDAPARPDRLISRREIVAAGVGLAAVAAAVTLPSLLGGEKKDTGTPGSSTLVSPGPTAEAAPARPFGTLLFAPLTEPSNDVRTIAFGQVGTVPVVVTGGDDLAVRVFDLAAGKALGGALTGHTGWVRSVAFTELDGVPIAVSGSDDDTVRVWDLARGAQVGAPLTGHDGDVKAVAAGPLDGVPIAITGGADRSVHLWDIAGARPLRAPLTGHTGTVWSIAYGEVNGTPVAVSTGDDRTVRVWDLAEGRRLGDPLTGHRDSVRAVAFGRLNGVPVAVTGGMDKTVRVWDLALRRPIGKPLTGHEGPVWAVAFDEVDGTPVAVSGGDDRTVRVWDLRRGVQLGAPVTGHTDCVWSVATGRVGGAAVAVSGGRDETVRAWSIAPPFPSPRP</sequence>
<feature type="region of interest" description="Disordered" evidence="4">
    <location>
        <begin position="275"/>
        <end position="327"/>
    </location>
</feature>
<gene>
    <name evidence="6" type="ORF">ACFO8L_13125</name>
</gene>
<dbReference type="Pfam" id="PF00069">
    <property type="entry name" value="Pkinase"/>
    <property type="match status" value="1"/>
</dbReference>
<dbReference type="GO" id="GO:0004674">
    <property type="term" value="F:protein serine/threonine kinase activity"/>
    <property type="evidence" value="ECO:0007669"/>
    <property type="project" value="UniProtKB-KW"/>
</dbReference>
<dbReference type="InterPro" id="IPR008271">
    <property type="entry name" value="Ser/Thr_kinase_AS"/>
</dbReference>
<keyword evidence="6" id="KW-0418">Kinase</keyword>
<dbReference type="PROSITE" id="PS00108">
    <property type="entry name" value="PROTEIN_KINASE_ST"/>
    <property type="match status" value="1"/>
</dbReference>
<dbReference type="InterPro" id="IPR036322">
    <property type="entry name" value="WD40_repeat_dom_sf"/>
</dbReference>
<keyword evidence="6" id="KW-0723">Serine/threonine-protein kinase</keyword>
<feature type="compositionally biased region" description="Polar residues" evidence="4">
    <location>
        <begin position="308"/>
        <end position="318"/>
    </location>
</feature>
<dbReference type="Proteomes" id="UP001595891">
    <property type="component" value="Unassembled WGS sequence"/>
</dbReference>
<dbReference type="SMART" id="SM00320">
    <property type="entry name" value="WD40"/>
    <property type="match status" value="7"/>
</dbReference>
<dbReference type="Gene3D" id="2.130.10.10">
    <property type="entry name" value="YVTN repeat-like/Quinoprotein amine dehydrogenase"/>
    <property type="match status" value="2"/>
</dbReference>
<feature type="compositionally biased region" description="Pro residues" evidence="4">
    <location>
        <begin position="282"/>
        <end position="307"/>
    </location>
</feature>
<feature type="region of interest" description="Disordered" evidence="4">
    <location>
        <begin position="356"/>
        <end position="379"/>
    </location>
</feature>
<evidence type="ECO:0000256" key="1">
    <source>
        <dbReference type="ARBA" id="ARBA00022574"/>
    </source>
</evidence>
<dbReference type="PROSITE" id="PS50294">
    <property type="entry name" value="WD_REPEATS_REGION"/>
    <property type="match status" value="5"/>
</dbReference>
<dbReference type="InterPro" id="IPR053299">
    <property type="entry name" value="ASTRA_WD_repeat"/>
</dbReference>
<feature type="domain" description="Protein kinase" evidence="5">
    <location>
        <begin position="18"/>
        <end position="269"/>
    </location>
</feature>
<dbReference type="InterPro" id="IPR000719">
    <property type="entry name" value="Prot_kinase_dom"/>
</dbReference>
<dbReference type="CDD" id="cd00200">
    <property type="entry name" value="WD40"/>
    <property type="match status" value="1"/>
</dbReference>
<dbReference type="InterPro" id="IPR019775">
    <property type="entry name" value="WD40_repeat_CS"/>
</dbReference>
<name>A0ABV9EBU4_9ACTN</name>
<dbReference type="InterPro" id="IPR015943">
    <property type="entry name" value="WD40/YVTN_repeat-like_dom_sf"/>
</dbReference>
<dbReference type="SUPFAM" id="SSF50978">
    <property type="entry name" value="WD40 repeat-like"/>
    <property type="match status" value="1"/>
</dbReference>
<protein>
    <submittedName>
        <fullName evidence="6">WD40 repeat domain-containing serine/threonine protein kinase</fullName>
    </submittedName>
</protein>
<organism evidence="6 7">
    <name type="scientific">Sphaerisporangium corydalis</name>
    <dbReference type="NCBI Taxonomy" id="1441875"/>
    <lineage>
        <taxon>Bacteria</taxon>
        <taxon>Bacillati</taxon>
        <taxon>Actinomycetota</taxon>
        <taxon>Actinomycetes</taxon>
        <taxon>Streptosporangiales</taxon>
        <taxon>Streptosporangiaceae</taxon>
        <taxon>Sphaerisporangium</taxon>
    </lineage>
</organism>
<dbReference type="EMBL" id="JBHSFN010000007">
    <property type="protein sequence ID" value="MFC4587027.1"/>
    <property type="molecule type" value="Genomic_DNA"/>
</dbReference>
<dbReference type="PROSITE" id="PS00678">
    <property type="entry name" value="WD_REPEATS_1"/>
    <property type="match status" value="5"/>
</dbReference>
<dbReference type="Pfam" id="PF00400">
    <property type="entry name" value="WD40"/>
    <property type="match status" value="6"/>
</dbReference>
<dbReference type="InterPro" id="IPR020472">
    <property type="entry name" value="WD40_PAC1"/>
</dbReference>
<dbReference type="InterPro" id="IPR001680">
    <property type="entry name" value="WD40_rpt"/>
</dbReference>
<keyword evidence="7" id="KW-1185">Reference proteome</keyword>
<dbReference type="PROSITE" id="PS50082">
    <property type="entry name" value="WD_REPEATS_2"/>
    <property type="match status" value="5"/>
</dbReference>
<evidence type="ECO:0000256" key="3">
    <source>
        <dbReference type="PROSITE-ProRule" id="PRU00221"/>
    </source>
</evidence>
<evidence type="ECO:0000313" key="7">
    <source>
        <dbReference type="Proteomes" id="UP001595891"/>
    </source>
</evidence>